<feature type="domain" description="GmrSD restriction endonucleases N-terminal" evidence="1">
    <location>
        <begin position="18"/>
        <end position="218"/>
    </location>
</feature>
<protein>
    <submittedName>
        <fullName evidence="2">DUF262 domain-containing protein</fullName>
    </submittedName>
</protein>
<accession>A0A5D0U1L4</accession>
<dbReference type="PANTHER" id="PTHR37292:SF2">
    <property type="entry name" value="DUF262 DOMAIN-CONTAINING PROTEIN"/>
    <property type="match status" value="1"/>
</dbReference>
<sequence length="533" mass="59959">MTIAPLEKSGSSSFSIPEIVSAAEVGRIRVPTFQRQFVWNAGDVRNLFDSLYRGFPVGTLLLWTRHSPAGRVQLGPIEFDTEERSDALWVVDGQQRITSLFAALTKKFEIEDTRFRVNFDLTTQKFVTPRKGVINPRQIPVREAMETRTLQAWLRNHWDELTPEDYDTADQLVGQLRDYRIPAYIVNEEDQALLREVFDRVNSAGKPISRAQVFHALFGGEADLASPAAVVSALEDLNFGTLEENRIVQSVLALRGGDVQRDIHDEFRGGEDPADWFDKTEEALRLAINFLRAEGVLHIRLMPNTLPLPVLAAFFHLHPTPEPWILRLLSRWLWRGWVHGFGREGGQTPVLRRAIRSVNPDYRNPQNAPSPFEAVKSLLEFTPDRAVPDFNLQALYTKGANGRLIVLALASLGPLDNQGQKIDLATELEDKGIDALTEFVRNNRSRAGARGFWQSSSPPITAVSDKSILCSHAITPLALEALESGDKERFMSLREEEINPLVHNFLDSRLEPNAPIRPPLSELIELATAEEDD</sequence>
<proteinExistence type="predicted"/>
<organism evidence="2 3">
    <name type="scientific">Actinomadura syzygii</name>
    <dbReference type="NCBI Taxonomy" id="1427538"/>
    <lineage>
        <taxon>Bacteria</taxon>
        <taxon>Bacillati</taxon>
        <taxon>Actinomycetota</taxon>
        <taxon>Actinomycetes</taxon>
        <taxon>Streptosporangiales</taxon>
        <taxon>Thermomonosporaceae</taxon>
        <taxon>Actinomadura</taxon>
    </lineage>
</organism>
<dbReference type="Pfam" id="PF03235">
    <property type="entry name" value="GmrSD_N"/>
    <property type="match status" value="1"/>
</dbReference>
<evidence type="ECO:0000313" key="3">
    <source>
        <dbReference type="Proteomes" id="UP000322634"/>
    </source>
</evidence>
<name>A0A5D0U1L4_9ACTN</name>
<dbReference type="InterPro" id="IPR004919">
    <property type="entry name" value="GmrSD_N"/>
</dbReference>
<evidence type="ECO:0000259" key="1">
    <source>
        <dbReference type="Pfam" id="PF03235"/>
    </source>
</evidence>
<gene>
    <name evidence="2" type="ORF">FXF65_25915</name>
</gene>
<keyword evidence="3" id="KW-1185">Reference proteome</keyword>
<dbReference type="OrthoDB" id="9787127at2"/>
<dbReference type="Proteomes" id="UP000322634">
    <property type="component" value="Unassembled WGS sequence"/>
</dbReference>
<comment type="caution">
    <text evidence="2">The sequence shown here is derived from an EMBL/GenBank/DDBJ whole genome shotgun (WGS) entry which is preliminary data.</text>
</comment>
<dbReference type="PANTHER" id="PTHR37292">
    <property type="entry name" value="VNG6097C"/>
    <property type="match status" value="1"/>
</dbReference>
<dbReference type="RefSeq" id="WP_148352640.1">
    <property type="nucleotide sequence ID" value="NZ_JBHSBF010000011.1"/>
</dbReference>
<reference evidence="2 3" key="1">
    <citation type="submission" date="2019-08" db="EMBL/GenBank/DDBJ databases">
        <title>Actinomadura sp. nov. CYP1-5 isolated from mountain soil.</title>
        <authorList>
            <person name="Songsumanus A."/>
            <person name="Kuncharoen N."/>
            <person name="Kudo T."/>
            <person name="Yuki M."/>
            <person name="Igarashi Y."/>
            <person name="Tanasupawat S."/>
        </authorList>
    </citation>
    <scope>NUCLEOTIDE SEQUENCE [LARGE SCALE GENOMIC DNA]</scope>
    <source>
        <strain evidence="2 3">GKU157</strain>
    </source>
</reference>
<dbReference type="EMBL" id="VSFF01000010">
    <property type="protein sequence ID" value="TYC11545.1"/>
    <property type="molecule type" value="Genomic_DNA"/>
</dbReference>
<dbReference type="AlphaFoldDB" id="A0A5D0U1L4"/>
<evidence type="ECO:0000313" key="2">
    <source>
        <dbReference type="EMBL" id="TYC11545.1"/>
    </source>
</evidence>